<comment type="caution">
    <text evidence="3">The sequence shown here is derived from an EMBL/GenBank/DDBJ whole genome shotgun (WGS) entry which is preliminary data.</text>
</comment>
<keyword evidence="4" id="KW-1185">Reference proteome</keyword>
<feature type="domain" description="Ubiquinol-cytochrome c chaperone" evidence="2">
    <location>
        <begin position="109"/>
        <end position="249"/>
    </location>
</feature>
<evidence type="ECO:0000259" key="2">
    <source>
        <dbReference type="Pfam" id="PF03981"/>
    </source>
</evidence>
<proteinExistence type="inferred from homology"/>
<dbReference type="InterPro" id="IPR007129">
    <property type="entry name" value="Ubiqinol_cyt_c_chaperone_CPB3"/>
</dbReference>
<reference evidence="3 4" key="1">
    <citation type="journal article" date="2017" name="Curr. Biol.">
        <title>Genome architecture and evolution of a unichromosomal asexual nematode.</title>
        <authorList>
            <person name="Fradin H."/>
            <person name="Zegar C."/>
            <person name="Gutwein M."/>
            <person name="Lucas J."/>
            <person name="Kovtun M."/>
            <person name="Corcoran D."/>
            <person name="Baugh L.R."/>
            <person name="Kiontke K."/>
            <person name="Gunsalus K."/>
            <person name="Fitch D.H."/>
            <person name="Piano F."/>
        </authorList>
    </citation>
    <scope>NUCLEOTIDE SEQUENCE [LARGE SCALE GENOMIC DNA]</scope>
    <source>
        <strain evidence="3">PF1309</strain>
    </source>
</reference>
<evidence type="ECO:0000313" key="4">
    <source>
        <dbReference type="Proteomes" id="UP000218231"/>
    </source>
</evidence>
<dbReference type="GO" id="GO:0034551">
    <property type="term" value="P:mitochondrial respiratory chain complex III assembly"/>
    <property type="evidence" value="ECO:0007669"/>
    <property type="project" value="TreeGrafter"/>
</dbReference>
<organism evidence="3 4">
    <name type="scientific">Diploscapter pachys</name>
    <dbReference type="NCBI Taxonomy" id="2018661"/>
    <lineage>
        <taxon>Eukaryota</taxon>
        <taxon>Metazoa</taxon>
        <taxon>Ecdysozoa</taxon>
        <taxon>Nematoda</taxon>
        <taxon>Chromadorea</taxon>
        <taxon>Rhabditida</taxon>
        <taxon>Rhabditina</taxon>
        <taxon>Rhabditomorpha</taxon>
        <taxon>Rhabditoidea</taxon>
        <taxon>Rhabditidae</taxon>
        <taxon>Diploscapter</taxon>
    </lineage>
</organism>
<dbReference type="GO" id="GO:0005739">
    <property type="term" value="C:mitochondrion"/>
    <property type="evidence" value="ECO:0007669"/>
    <property type="project" value="TreeGrafter"/>
</dbReference>
<sequence>MLSCRPVYRLLSSANRLHAISSIATCSTSNPNAADTKKIRSIDDKVQEMVSKPLPKTPTLFLKLRSFYKLKFGRTQIDPAIKSLLDGAAAQLYYNCANDFDYEGLRELFGLPDYLSTWYKLTLLHVWMVLFRMHAHMDVGAYERFQRSILTSMWYDVDERLKVVSKELKTSLTAPSDMKKMHNLHLQTFFEYDEGFLSSDAMLAAAVWRCFYMKREFDPIRVFKVVTYIRSTIAWLDTQDVDDILTSGIKEWKHLKSSVESSE</sequence>
<protein>
    <recommendedName>
        <fullName evidence="2">Ubiquinol-cytochrome c chaperone domain-containing protein</fullName>
    </recommendedName>
</protein>
<evidence type="ECO:0000256" key="1">
    <source>
        <dbReference type="ARBA" id="ARBA00006407"/>
    </source>
</evidence>
<dbReference type="OrthoDB" id="4007at2759"/>
<dbReference type="Proteomes" id="UP000218231">
    <property type="component" value="Unassembled WGS sequence"/>
</dbReference>
<dbReference type="STRING" id="2018661.A0A2A2KGP2"/>
<dbReference type="EMBL" id="LIAE01008670">
    <property type="protein sequence ID" value="PAV73032.1"/>
    <property type="molecule type" value="Genomic_DNA"/>
</dbReference>
<accession>A0A2A2KGP2</accession>
<dbReference type="InterPro" id="IPR021150">
    <property type="entry name" value="Ubiq_cyt_c_chap"/>
</dbReference>
<evidence type="ECO:0000313" key="3">
    <source>
        <dbReference type="EMBL" id="PAV73032.1"/>
    </source>
</evidence>
<comment type="similarity">
    <text evidence="1">Belongs to the CBP3 family.</text>
</comment>
<dbReference type="Pfam" id="PF03981">
    <property type="entry name" value="Ubiq_cyt_C_chap"/>
    <property type="match status" value="1"/>
</dbReference>
<gene>
    <name evidence="3" type="ORF">WR25_13451</name>
</gene>
<dbReference type="AlphaFoldDB" id="A0A2A2KGP2"/>
<dbReference type="PANTHER" id="PTHR12184">
    <property type="entry name" value="UBIQUINOL-CYTOCHROME C REDUCTASE COMPLEX ASSEMBLY FACTOR 1 FAMILY MEMBER"/>
    <property type="match status" value="1"/>
</dbReference>
<name>A0A2A2KGP2_9BILA</name>
<dbReference type="PANTHER" id="PTHR12184:SF1">
    <property type="entry name" value="UBIQUINOL-CYTOCHROME-C REDUCTASE COMPLEX ASSEMBLY FACTOR 1"/>
    <property type="match status" value="1"/>
</dbReference>